<keyword evidence="3" id="KW-0677">Repeat</keyword>
<gene>
    <name evidence="10" type="primary">LOC125385649</name>
</gene>
<evidence type="ECO:0000313" key="9">
    <source>
        <dbReference type="Proteomes" id="UP000835206"/>
    </source>
</evidence>
<dbReference type="PANTHER" id="PTHR24394">
    <property type="entry name" value="ZINC FINGER PROTEIN"/>
    <property type="match status" value="1"/>
</dbReference>
<keyword evidence="9" id="KW-1185">Reference proteome</keyword>
<keyword evidence="5" id="KW-0862">Zinc</keyword>
<organism evidence="9 10">
    <name type="scientific">Bombus terrestris</name>
    <name type="common">Buff-tailed bumblebee</name>
    <name type="synonym">Apis terrestris</name>
    <dbReference type="NCBI Taxonomy" id="30195"/>
    <lineage>
        <taxon>Eukaryota</taxon>
        <taxon>Metazoa</taxon>
        <taxon>Ecdysozoa</taxon>
        <taxon>Arthropoda</taxon>
        <taxon>Hexapoda</taxon>
        <taxon>Insecta</taxon>
        <taxon>Pterygota</taxon>
        <taxon>Neoptera</taxon>
        <taxon>Endopterygota</taxon>
        <taxon>Hymenoptera</taxon>
        <taxon>Apocrita</taxon>
        <taxon>Aculeata</taxon>
        <taxon>Apoidea</taxon>
        <taxon>Anthophila</taxon>
        <taxon>Apidae</taxon>
        <taxon>Bombus</taxon>
        <taxon>Bombus</taxon>
    </lineage>
</organism>
<proteinExistence type="predicted"/>
<comment type="subcellular location">
    <subcellularLocation>
        <location evidence="1">Nucleus</location>
    </subcellularLocation>
</comment>
<dbReference type="SUPFAM" id="SSF57667">
    <property type="entry name" value="beta-beta-alpha zinc fingers"/>
    <property type="match status" value="1"/>
</dbReference>
<feature type="domain" description="C2H2-type" evidence="8">
    <location>
        <begin position="74"/>
        <end position="95"/>
    </location>
</feature>
<dbReference type="AlphaFoldDB" id="A0A9C6VY63"/>
<dbReference type="RefSeq" id="XP_048264660.1">
    <property type="nucleotide sequence ID" value="XM_048408703.1"/>
</dbReference>
<keyword evidence="6" id="KW-0539">Nucleus</keyword>
<dbReference type="InterPro" id="IPR013087">
    <property type="entry name" value="Znf_C2H2_type"/>
</dbReference>
<dbReference type="FunFam" id="3.30.160.60:FF:000100">
    <property type="entry name" value="Zinc finger 45-like"/>
    <property type="match status" value="1"/>
</dbReference>
<accession>A0A9C6VY63</accession>
<dbReference type="PROSITE" id="PS50157">
    <property type="entry name" value="ZINC_FINGER_C2H2_2"/>
    <property type="match status" value="3"/>
</dbReference>
<evidence type="ECO:0000256" key="6">
    <source>
        <dbReference type="ARBA" id="ARBA00023242"/>
    </source>
</evidence>
<evidence type="ECO:0000256" key="3">
    <source>
        <dbReference type="ARBA" id="ARBA00022737"/>
    </source>
</evidence>
<dbReference type="SMART" id="SM00355">
    <property type="entry name" value="ZnF_C2H2"/>
    <property type="match status" value="3"/>
</dbReference>
<evidence type="ECO:0000256" key="1">
    <source>
        <dbReference type="ARBA" id="ARBA00004123"/>
    </source>
</evidence>
<reference evidence="10" key="1">
    <citation type="submission" date="2025-08" db="UniProtKB">
        <authorList>
            <consortium name="RefSeq"/>
        </authorList>
    </citation>
    <scope>IDENTIFICATION</scope>
</reference>
<feature type="domain" description="C2H2-type" evidence="8">
    <location>
        <begin position="149"/>
        <end position="177"/>
    </location>
</feature>
<dbReference type="GO" id="GO:0000981">
    <property type="term" value="F:DNA-binding transcription factor activity, RNA polymerase II-specific"/>
    <property type="evidence" value="ECO:0007669"/>
    <property type="project" value="TreeGrafter"/>
</dbReference>
<sequence>MFLLVLIDADTYRGYSSCVSFRCTILDDEMYLKCPAPINVHNDADPLSLNSKDIFEEIGYRASQHWVPETDKPYICSNCGKGYTHIFTLNRHRRTVCGGGLSGQQLDDSLTPDQSGKPVFVCPKCGKGYTWKASLQRHLSTGCGLPPMFCCKLCDYRTSRKDILFRHMRHVHSRLPA</sequence>
<keyword evidence="2" id="KW-0479">Metal-binding</keyword>
<dbReference type="InterPro" id="IPR036236">
    <property type="entry name" value="Znf_C2H2_sf"/>
</dbReference>
<dbReference type="GO" id="GO:0005634">
    <property type="term" value="C:nucleus"/>
    <property type="evidence" value="ECO:0007669"/>
    <property type="project" value="UniProtKB-SubCell"/>
</dbReference>
<dbReference type="GeneID" id="125385649"/>
<feature type="domain" description="C2H2-type" evidence="8">
    <location>
        <begin position="120"/>
        <end position="147"/>
    </location>
</feature>
<name>A0A9C6VY63_BOMTE</name>
<keyword evidence="4 7" id="KW-0863">Zinc-finger</keyword>
<evidence type="ECO:0000256" key="2">
    <source>
        <dbReference type="ARBA" id="ARBA00022723"/>
    </source>
</evidence>
<evidence type="ECO:0000256" key="4">
    <source>
        <dbReference type="ARBA" id="ARBA00022771"/>
    </source>
</evidence>
<protein>
    <submittedName>
        <fullName evidence="10">Zinc finger protein 615-like isoform X2</fullName>
    </submittedName>
</protein>
<dbReference type="Proteomes" id="UP000835206">
    <property type="component" value="Chromosome 9"/>
</dbReference>
<dbReference type="Pfam" id="PF00096">
    <property type="entry name" value="zf-C2H2"/>
    <property type="match status" value="2"/>
</dbReference>
<evidence type="ECO:0000259" key="8">
    <source>
        <dbReference type="PROSITE" id="PS50157"/>
    </source>
</evidence>
<evidence type="ECO:0000256" key="7">
    <source>
        <dbReference type="PROSITE-ProRule" id="PRU00042"/>
    </source>
</evidence>
<evidence type="ECO:0000313" key="10">
    <source>
        <dbReference type="RefSeq" id="XP_048264660.1"/>
    </source>
</evidence>
<dbReference type="Gene3D" id="3.30.160.60">
    <property type="entry name" value="Classic Zinc Finger"/>
    <property type="match status" value="2"/>
</dbReference>
<dbReference type="GO" id="GO:0008270">
    <property type="term" value="F:zinc ion binding"/>
    <property type="evidence" value="ECO:0007669"/>
    <property type="project" value="UniProtKB-KW"/>
</dbReference>
<evidence type="ECO:0000256" key="5">
    <source>
        <dbReference type="ARBA" id="ARBA00022833"/>
    </source>
</evidence>
<dbReference type="PANTHER" id="PTHR24394:SF44">
    <property type="entry name" value="ZINC FINGER PROTEIN 271-LIKE"/>
    <property type="match status" value="1"/>
</dbReference>